<dbReference type="EMBL" id="VDMD01000022">
    <property type="protein sequence ID" value="TRM60349.1"/>
    <property type="molecule type" value="Genomic_DNA"/>
</dbReference>
<evidence type="ECO:0000313" key="1">
    <source>
        <dbReference type="EMBL" id="TRM60349.1"/>
    </source>
</evidence>
<reference evidence="1 2" key="1">
    <citation type="journal article" date="2019" name="New Phytol.">
        <title>Comparative genomics reveals unique wood-decay strategies and fruiting body development in the Schizophyllaceae.</title>
        <authorList>
            <person name="Almasi E."/>
            <person name="Sahu N."/>
            <person name="Krizsan K."/>
            <person name="Balint B."/>
            <person name="Kovacs G.M."/>
            <person name="Kiss B."/>
            <person name="Cseklye J."/>
            <person name="Drula E."/>
            <person name="Henrissat B."/>
            <person name="Nagy I."/>
            <person name="Chovatia M."/>
            <person name="Adam C."/>
            <person name="LaButti K."/>
            <person name="Lipzen A."/>
            <person name="Riley R."/>
            <person name="Grigoriev I.V."/>
            <person name="Nagy L.G."/>
        </authorList>
    </citation>
    <scope>NUCLEOTIDE SEQUENCE [LARGE SCALE GENOMIC DNA]</scope>
    <source>
        <strain evidence="1 2">NL-1724</strain>
    </source>
</reference>
<dbReference type="AlphaFoldDB" id="A0A550C6D6"/>
<keyword evidence="2" id="KW-1185">Reference proteome</keyword>
<gene>
    <name evidence="1" type="ORF">BD626DRAFT_585116</name>
</gene>
<organism evidence="1 2">
    <name type="scientific">Schizophyllum amplum</name>
    <dbReference type="NCBI Taxonomy" id="97359"/>
    <lineage>
        <taxon>Eukaryota</taxon>
        <taxon>Fungi</taxon>
        <taxon>Dikarya</taxon>
        <taxon>Basidiomycota</taxon>
        <taxon>Agaricomycotina</taxon>
        <taxon>Agaricomycetes</taxon>
        <taxon>Agaricomycetidae</taxon>
        <taxon>Agaricales</taxon>
        <taxon>Schizophyllaceae</taxon>
        <taxon>Schizophyllum</taxon>
    </lineage>
</organism>
<evidence type="ECO:0000313" key="2">
    <source>
        <dbReference type="Proteomes" id="UP000320762"/>
    </source>
</evidence>
<name>A0A550C6D6_9AGAR</name>
<accession>A0A550C6D6</accession>
<proteinExistence type="predicted"/>
<sequence length="246" mass="27520">MARNDGQYWPMCHCQRYRADQTTSRPPLISLELFVKLGIDQSKGVLIFGPSTGRTLSQMCLRPSGSTSNQAITVVRESKGWQRSRQERRTVGGAWEAHRRAQEGHGRQGQKTAGLVVSRQCPADSAITVGRVWSQGWWRSGGVVKRQIWTTADAESAETLQHVHANLKSSWRRRYLKIRRARVDFWLNVSLLTSKPSSAPAILSCSLQRHLAAPHPIRGDDVHFNLPLVSQKYTGTSADADTAIRP</sequence>
<dbReference type="Proteomes" id="UP000320762">
    <property type="component" value="Unassembled WGS sequence"/>
</dbReference>
<comment type="caution">
    <text evidence="1">The sequence shown here is derived from an EMBL/GenBank/DDBJ whole genome shotgun (WGS) entry which is preliminary data.</text>
</comment>
<protein>
    <submittedName>
        <fullName evidence="1">Uncharacterized protein</fullName>
    </submittedName>
</protein>